<feature type="binding site" evidence="6">
    <location>
        <begin position="75"/>
        <end position="77"/>
    </location>
    <ligand>
        <name>substrate</name>
    </ligand>
</feature>
<feature type="active site" evidence="6">
    <location>
        <position position="130"/>
    </location>
</feature>
<comment type="caution">
    <text evidence="8">The sequence shown here is derived from an EMBL/GenBank/DDBJ whole genome shotgun (WGS) entry which is preliminary data.</text>
</comment>
<dbReference type="RefSeq" id="WP_076572130.1">
    <property type="nucleotide sequence ID" value="NZ_FNOS01000003.1"/>
</dbReference>
<dbReference type="PANTHER" id="PTHR22960">
    <property type="entry name" value="MOLYBDOPTERIN COFACTOR SYNTHESIS PROTEIN A"/>
    <property type="match status" value="1"/>
</dbReference>
<keyword evidence="4 6" id="KW-0501">Molybdenum cofactor biosynthesis</keyword>
<comment type="pathway">
    <text evidence="2 6">Cofactor biosynthesis; molybdopterin biosynthesis.</text>
</comment>
<dbReference type="NCBIfam" id="TIGR00581">
    <property type="entry name" value="moaC"/>
    <property type="match status" value="1"/>
</dbReference>
<dbReference type="InterPro" id="IPR050105">
    <property type="entry name" value="MoCo_biosynth_MoaA/MoaC"/>
</dbReference>
<proteinExistence type="inferred from homology"/>
<evidence type="ECO:0000256" key="4">
    <source>
        <dbReference type="ARBA" id="ARBA00023150"/>
    </source>
</evidence>
<evidence type="ECO:0000259" key="7">
    <source>
        <dbReference type="Pfam" id="PF01967"/>
    </source>
</evidence>
<dbReference type="Proteomes" id="UP000198647">
    <property type="component" value="Unassembled WGS sequence"/>
</dbReference>
<dbReference type="Pfam" id="PF01967">
    <property type="entry name" value="MoaC"/>
    <property type="match status" value="1"/>
</dbReference>
<dbReference type="HAMAP" id="MF_01224_B">
    <property type="entry name" value="MoaC_B"/>
    <property type="match status" value="1"/>
</dbReference>
<evidence type="ECO:0000256" key="2">
    <source>
        <dbReference type="ARBA" id="ARBA00005046"/>
    </source>
</evidence>
<comment type="function">
    <text evidence="6">Catalyzes the conversion of (8S)-3',8-cyclo-7,8-dihydroguanosine 5'-triphosphate to cyclic pyranopterin monophosphate (cPMP).</text>
</comment>
<dbReference type="EMBL" id="FNOS01000003">
    <property type="protein sequence ID" value="SDX86963.1"/>
    <property type="molecule type" value="Genomic_DNA"/>
</dbReference>
<dbReference type="EC" id="4.6.1.17" evidence="3 6"/>
<dbReference type="Gene3D" id="3.30.70.640">
    <property type="entry name" value="Molybdopterin cofactor biosynthesis C (MoaC) domain"/>
    <property type="match status" value="1"/>
</dbReference>
<dbReference type="PANTHER" id="PTHR22960:SF29">
    <property type="entry name" value="CYCLIC PYRANOPTERIN MONOPHOSPHATE SYNTHASE"/>
    <property type="match status" value="1"/>
</dbReference>
<evidence type="ECO:0000256" key="3">
    <source>
        <dbReference type="ARBA" id="ARBA00012575"/>
    </source>
</evidence>
<dbReference type="InterPro" id="IPR036522">
    <property type="entry name" value="MoaC_sf"/>
</dbReference>
<evidence type="ECO:0000313" key="8">
    <source>
        <dbReference type="EMBL" id="SDX86963.1"/>
    </source>
</evidence>
<dbReference type="InterPro" id="IPR047594">
    <property type="entry name" value="MoaC_bact/euk"/>
</dbReference>
<reference evidence="8 9" key="1">
    <citation type="submission" date="2016-10" db="EMBL/GenBank/DDBJ databases">
        <authorList>
            <person name="Varghese N."/>
            <person name="Submissions S."/>
        </authorList>
    </citation>
    <scope>NUCLEOTIDE SEQUENCE [LARGE SCALE GENOMIC DNA]</scope>
    <source>
        <strain evidence="8 9">DSM 20748</strain>
    </source>
</reference>
<keyword evidence="9" id="KW-1185">Reference proteome</keyword>
<dbReference type="InterPro" id="IPR023045">
    <property type="entry name" value="MoaC"/>
</dbReference>
<dbReference type="NCBIfam" id="NF006870">
    <property type="entry name" value="PRK09364.1"/>
    <property type="match status" value="1"/>
</dbReference>
<feature type="domain" description="Molybdopterin cofactor biosynthesis C (MoaC)" evidence="7">
    <location>
        <begin position="15"/>
        <end position="152"/>
    </location>
</feature>
<dbReference type="InterPro" id="IPR002820">
    <property type="entry name" value="Mopterin_CF_biosynth-C_dom"/>
</dbReference>
<evidence type="ECO:0000313" key="9">
    <source>
        <dbReference type="Proteomes" id="UP000198647"/>
    </source>
</evidence>
<dbReference type="CDD" id="cd01420">
    <property type="entry name" value="MoaC_PE"/>
    <property type="match status" value="1"/>
</dbReference>
<comment type="catalytic activity">
    <reaction evidence="1 6">
        <text>(8S)-3',8-cyclo-7,8-dihydroguanosine 5'-triphosphate = cyclic pyranopterin phosphate + diphosphate</text>
        <dbReference type="Rhea" id="RHEA:49580"/>
        <dbReference type="ChEBI" id="CHEBI:33019"/>
        <dbReference type="ChEBI" id="CHEBI:59648"/>
        <dbReference type="ChEBI" id="CHEBI:131766"/>
        <dbReference type="EC" id="4.6.1.17"/>
    </reaction>
</comment>
<sequence>MRELSHFDENNNAIMVDVSGKQATSRSAVAKSSITLATDAYEQVKEGTNKKGDVLGTARLAGIMASKQTSSLIPLCHPLPLQKAAVDFEWEEGEFRHTLHISAFVKTSGQTGVEMEALTAASVTALTVYDMCKAADKYMVIGPTFLEEKIGGSSGYFKRDAE</sequence>
<organism evidence="8 9">
    <name type="scientific">Salimicrobium album</name>
    <dbReference type="NCBI Taxonomy" id="50717"/>
    <lineage>
        <taxon>Bacteria</taxon>
        <taxon>Bacillati</taxon>
        <taxon>Bacillota</taxon>
        <taxon>Bacilli</taxon>
        <taxon>Bacillales</taxon>
        <taxon>Bacillaceae</taxon>
        <taxon>Salimicrobium</taxon>
    </lineage>
</organism>
<accession>A0A1H3F7G3</accession>
<protein>
    <recommendedName>
        <fullName evidence="3 6">Cyclic pyranopterin monophosphate synthase</fullName>
        <ecNumber evidence="3 6">4.6.1.17</ecNumber>
    </recommendedName>
    <alternativeName>
        <fullName evidence="6">Molybdenum cofactor biosynthesis protein C</fullName>
    </alternativeName>
</protein>
<comment type="similarity">
    <text evidence="6">Belongs to the MoaC family.</text>
</comment>
<evidence type="ECO:0000256" key="6">
    <source>
        <dbReference type="HAMAP-Rule" id="MF_01224"/>
    </source>
</evidence>
<evidence type="ECO:0000256" key="5">
    <source>
        <dbReference type="ARBA" id="ARBA00023239"/>
    </source>
</evidence>
<keyword evidence="5 6" id="KW-0456">Lyase</keyword>
<feature type="binding site" evidence="6">
    <location>
        <begin position="115"/>
        <end position="116"/>
    </location>
    <ligand>
        <name>substrate</name>
    </ligand>
</feature>
<name>A0A1H3F7G3_9BACI</name>
<dbReference type="SUPFAM" id="SSF55040">
    <property type="entry name" value="Molybdenum cofactor biosynthesis protein C, MoaC"/>
    <property type="match status" value="1"/>
</dbReference>
<comment type="subunit">
    <text evidence="6">Homohexamer; trimer of dimers.</text>
</comment>
<evidence type="ECO:0000256" key="1">
    <source>
        <dbReference type="ARBA" id="ARBA00001637"/>
    </source>
</evidence>
<gene>
    <name evidence="6" type="primary">moaC</name>
    <name evidence="8" type="ORF">SAMN04488081_1553</name>
</gene>